<dbReference type="CDD" id="cd07379">
    <property type="entry name" value="MPP_239FB"/>
    <property type="match status" value="1"/>
</dbReference>
<dbReference type="InterPro" id="IPR029052">
    <property type="entry name" value="Metallo-depent_PP-like"/>
</dbReference>
<feature type="compositionally biased region" description="Polar residues" evidence="1">
    <location>
        <begin position="288"/>
        <end position="301"/>
    </location>
</feature>
<organism evidence="3 4">
    <name type="scientific">Dichotomopilus funicola</name>
    <dbReference type="NCBI Taxonomy" id="1934379"/>
    <lineage>
        <taxon>Eukaryota</taxon>
        <taxon>Fungi</taxon>
        <taxon>Dikarya</taxon>
        <taxon>Ascomycota</taxon>
        <taxon>Pezizomycotina</taxon>
        <taxon>Sordariomycetes</taxon>
        <taxon>Sordariomycetidae</taxon>
        <taxon>Sordariales</taxon>
        <taxon>Chaetomiaceae</taxon>
        <taxon>Dichotomopilus</taxon>
    </lineage>
</organism>
<dbReference type="GO" id="GO:0016787">
    <property type="term" value="F:hydrolase activity"/>
    <property type="evidence" value="ECO:0007669"/>
    <property type="project" value="InterPro"/>
</dbReference>
<dbReference type="PANTHER" id="PTHR12905:SF16">
    <property type="entry name" value="SER_THR PROTEIN PHOSPHATASE FAMILY PROTEIN (AFU_ORTHOLOGUE AFUA_1G06000)"/>
    <property type="match status" value="1"/>
</dbReference>
<sequence>MSSSLSAVRPNGHTRRTRIVCIGDTHNRAVKLPEGDVLIHAGDLTNQGSYSELSKAVQWLEKTNFEKKIVIAGNHDITLDKDFYTIHSPSFHNQEHQDPAKCLSLFQSSRSLIYLQHESATIKLTSTDGPGTEFTIFGSPYSPQYGNWAFMYPRSPQDPTAPEANGTDDREKANAAELWSAIPTDIDILVTHTPALSHCDDDCGCWELRNTLAKVRPRLHVCGHVHQARGSQRVRWDIGTGNGAAAELAVEMWEDPNPDPRSAKMSLVDLTARGGKRPLDFDLEDPGLSSNSAPDHTSSQPRLEPQPKAGAEPQPGSCDPTGRAGSPSLDPGPSVCGEQSINPLAEANRAGRRETCVVNCAIMTTGWPHKGAKQLNKPIVVDIDLPVWRR</sequence>
<proteinExistence type="predicted"/>
<dbReference type="Pfam" id="PF00149">
    <property type="entry name" value="Metallophos"/>
    <property type="match status" value="1"/>
</dbReference>
<dbReference type="InterPro" id="IPR051693">
    <property type="entry name" value="UPF0046_metallophosphoest"/>
</dbReference>
<keyword evidence="3" id="KW-0456">Lyase</keyword>
<dbReference type="GO" id="GO:0016829">
    <property type="term" value="F:lyase activity"/>
    <property type="evidence" value="ECO:0007669"/>
    <property type="project" value="UniProtKB-KW"/>
</dbReference>
<evidence type="ECO:0000256" key="1">
    <source>
        <dbReference type="SAM" id="MobiDB-lite"/>
    </source>
</evidence>
<dbReference type="EMBL" id="MU853554">
    <property type="protein sequence ID" value="KAK4148273.1"/>
    <property type="molecule type" value="Genomic_DNA"/>
</dbReference>
<comment type="caution">
    <text evidence="3">The sequence shown here is derived from an EMBL/GenBank/DDBJ whole genome shotgun (WGS) entry which is preliminary data.</text>
</comment>
<dbReference type="Proteomes" id="UP001302676">
    <property type="component" value="Unassembled WGS sequence"/>
</dbReference>
<name>A0AAN6VB99_9PEZI</name>
<accession>A0AAN6VB99</accession>
<reference evidence="3" key="1">
    <citation type="journal article" date="2023" name="Mol. Phylogenet. Evol.">
        <title>Genome-scale phylogeny and comparative genomics of the fungal order Sordariales.</title>
        <authorList>
            <person name="Hensen N."/>
            <person name="Bonometti L."/>
            <person name="Westerberg I."/>
            <person name="Brannstrom I.O."/>
            <person name="Guillou S."/>
            <person name="Cros-Aarteil S."/>
            <person name="Calhoun S."/>
            <person name="Haridas S."/>
            <person name="Kuo A."/>
            <person name="Mondo S."/>
            <person name="Pangilinan J."/>
            <person name="Riley R."/>
            <person name="LaButti K."/>
            <person name="Andreopoulos B."/>
            <person name="Lipzen A."/>
            <person name="Chen C."/>
            <person name="Yan M."/>
            <person name="Daum C."/>
            <person name="Ng V."/>
            <person name="Clum A."/>
            <person name="Steindorff A."/>
            <person name="Ohm R.A."/>
            <person name="Martin F."/>
            <person name="Silar P."/>
            <person name="Natvig D.O."/>
            <person name="Lalanne C."/>
            <person name="Gautier V."/>
            <person name="Ament-Velasquez S.L."/>
            <person name="Kruys A."/>
            <person name="Hutchinson M.I."/>
            <person name="Powell A.J."/>
            <person name="Barry K."/>
            <person name="Miller A.N."/>
            <person name="Grigoriev I.V."/>
            <person name="Debuchy R."/>
            <person name="Gladieux P."/>
            <person name="Hiltunen Thoren M."/>
            <person name="Johannesson H."/>
        </authorList>
    </citation>
    <scope>NUCLEOTIDE SEQUENCE</scope>
    <source>
        <strain evidence="3">CBS 141.50</strain>
    </source>
</reference>
<evidence type="ECO:0000313" key="3">
    <source>
        <dbReference type="EMBL" id="KAK4148273.1"/>
    </source>
</evidence>
<gene>
    <name evidence="3" type="ORF">C8A04DRAFT_33732</name>
</gene>
<evidence type="ECO:0000259" key="2">
    <source>
        <dbReference type="Pfam" id="PF00149"/>
    </source>
</evidence>
<protein>
    <submittedName>
        <fullName evidence="3">Rhamnogalacturonate lyase C</fullName>
    </submittedName>
</protein>
<dbReference type="AlphaFoldDB" id="A0AAN6VB99"/>
<dbReference type="SUPFAM" id="SSF56300">
    <property type="entry name" value="Metallo-dependent phosphatases"/>
    <property type="match status" value="1"/>
</dbReference>
<dbReference type="GeneID" id="87819187"/>
<dbReference type="PANTHER" id="PTHR12905">
    <property type="entry name" value="METALLOPHOSPHOESTERASE"/>
    <property type="match status" value="1"/>
</dbReference>
<feature type="region of interest" description="Disordered" evidence="1">
    <location>
        <begin position="277"/>
        <end position="338"/>
    </location>
</feature>
<feature type="domain" description="Calcineurin-like phosphoesterase" evidence="2">
    <location>
        <begin position="18"/>
        <end position="227"/>
    </location>
</feature>
<dbReference type="InterPro" id="IPR004843">
    <property type="entry name" value="Calcineurin-like_PHP"/>
</dbReference>
<keyword evidence="4" id="KW-1185">Reference proteome</keyword>
<evidence type="ECO:0000313" key="4">
    <source>
        <dbReference type="Proteomes" id="UP001302676"/>
    </source>
</evidence>
<dbReference type="RefSeq" id="XP_062641644.1">
    <property type="nucleotide sequence ID" value="XM_062782574.1"/>
</dbReference>
<dbReference type="Gene3D" id="3.60.21.10">
    <property type="match status" value="1"/>
</dbReference>
<reference evidence="3" key="2">
    <citation type="submission" date="2023-05" db="EMBL/GenBank/DDBJ databases">
        <authorList>
            <consortium name="Lawrence Berkeley National Laboratory"/>
            <person name="Steindorff A."/>
            <person name="Hensen N."/>
            <person name="Bonometti L."/>
            <person name="Westerberg I."/>
            <person name="Brannstrom I.O."/>
            <person name="Guillou S."/>
            <person name="Cros-Aarteil S."/>
            <person name="Calhoun S."/>
            <person name="Haridas S."/>
            <person name="Kuo A."/>
            <person name="Mondo S."/>
            <person name="Pangilinan J."/>
            <person name="Riley R."/>
            <person name="Labutti K."/>
            <person name="Andreopoulos B."/>
            <person name="Lipzen A."/>
            <person name="Chen C."/>
            <person name="Yanf M."/>
            <person name="Daum C."/>
            <person name="Ng V."/>
            <person name="Clum A."/>
            <person name="Ohm R."/>
            <person name="Martin F."/>
            <person name="Silar P."/>
            <person name="Natvig D."/>
            <person name="Lalanne C."/>
            <person name="Gautier V."/>
            <person name="Ament-Velasquez S.L."/>
            <person name="Kruys A."/>
            <person name="Hutchinson M.I."/>
            <person name="Powell A.J."/>
            <person name="Barry K."/>
            <person name="Miller A.N."/>
            <person name="Grigoriev I.V."/>
            <person name="Debuchy R."/>
            <person name="Gladieux P."/>
            <person name="Thoren M.H."/>
            <person name="Johannesson H."/>
        </authorList>
    </citation>
    <scope>NUCLEOTIDE SEQUENCE</scope>
    <source>
        <strain evidence="3">CBS 141.50</strain>
    </source>
</reference>